<keyword evidence="5" id="KW-0808">Transferase</keyword>
<evidence type="ECO:0000256" key="4">
    <source>
        <dbReference type="PROSITE-ProRule" id="PRU10141"/>
    </source>
</evidence>
<dbReference type="InterPro" id="IPR017441">
    <property type="entry name" value="Protein_kinase_ATP_BS"/>
</dbReference>
<evidence type="ECO:0000313" key="9">
    <source>
        <dbReference type="Proteomes" id="UP001338125"/>
    </source>
</evidence>
<keyword evidence="3 4" id="KW-0067">ATP-binding</keyword>
<keyword evidence="2 4" id="KW-0547">Nucleotide-binding</keyword>
<comment type="similarity">
    <text evidence="5">Belongs to the protein kinase superfamily.</text>
</comment>
<evidence type="ECO:0000259" key="7">
    <source>
        <dbReference type="PROSITE" id="PS50011"/>
    </source>
</evidence>
<dbReference type="EMBL" id="JAVFKD010000001">
    <property type="protein sequence ID" value="KAK5998641.1"/>
    <property type="molecule type" value="Genomic_DNA"/>
</dbReference>
<dbReference type="EC" id="2.7.11.1" evidence="1"/>
<reference evidence="8 9" key="1">
    <citation type="submission" date="2024-01" db="EMBL/GenBank/DDBJ databases">
        <title>Complete genome of Cladobotryum mycophilum ATHUM6906.</title>
        <authorList>
            <person name="Christinaki A.C."/>
            <person name="Myridakis A.I."/>
            <person name="Kouvelis V.N."/>
        </authorList>
    </citation>
    <scope>NUCLEOTIDE SEQUENCE [LARGE SCALE GENOMIC DNA]</scope>
    <source>
        <strain evidence="8 9">ATHUM6906</strain>
    </source>
</reference>
<dbReference type="PROSITE" id="PS50011">
    <property type="entry name" value="PROTEIN_KINASE_DOM"/>
    <property type="match status" value="1"/>
</dbReference>
<dbReference type="InterPro" id="IPR050235">
    <property type="entry name" value="CK1_Ser-Thr_kinase"/>
</dbReference>
<name>A0ABR0T3Y5_9HYPO</name>
<evidence type="ECO:0000256" key="2">
    <source>
        <dbReference type="ARBA" id="ARBA00022741"/>
    </source>
</evidence>
<dbReference type="InterPro" id="IPR000719">
    <property type="entry name" value="Prot_kinase_dom"/>
</dbReference>
<keyword evidence="5" id="KW-0723">Serine/threonine-protein kinase</keyword>
<comment type="caution">
    <text evidence="8">The sequence shown here is derived from an EMBL/GenBank/DDBJ whole genome shotgun (WGS) entry which is preliminary data.</text>
</comment>
<dbReference type="Pfam" id="PF00069">
    <property type="entry name" value="Pkinase"/>
    <property type="match status" value="1"/>
</dbReference>
<keyword evidence="5" id="KW-0418">Kinase</keyword>
<gene>
    <name evidence="8" type="ORF">PT974_01022</name>
</gene>
<accession>A0ABR0T3Y5</accession>
<feature type="domain" description="Protein kinase" evidence="7">
    <location>
        <begin position="10"/>
        <end position="305"/>
    </location>
</feature>
<proteinExistence type="inferred from homology"/>
<dbReference type="InterPro" id="IPR008271">
    <property type="entry name" value="Ser/Thr_kinase_AS"/>
</dbReference>
<feature type="compositionally biased region" description="Basic residues" evidence="6">
    <location>
        <begin position="352"/>
        <end position="362"/>
    </location>
</feature>
<evidence type="ECO:0000256" key="1">
    <source>
        <dbReference type="ARBA" id="ARBA00012513"/>
    </source>
</evidence>
<evidence type="ECO:0000313" key="8">
    <source>
        <dbReference type="EMBL" id="KAK5998641.1"/>
    </source>
</evidence>
<feature type="binding site" evidence="4">
    <location>
        <position position="39"/>
    </location>
    <ligand>
        <name>ATP</name>
        <dbReference type="ChEBI" id="CHEBI:30616"/>
    </ligand>
</feature>
<dbReference type="PROSITE" id="PS00107">
    <property type="entry name" value="PROTEIN_KINASE_ATP"/>
    <property type="match status" value="1"/>
</dbReference>
<dbReference type="Gene3D" id="1.10.510.10">
    <property type="entry name" value="Transferase(Phosphotransferase) domain 1"/>
    <property type="match status" value="1"/>
</dbReference>
<protein>
    <recommendedName>
        <fullName evidence="1">non-specific serine/threonine protein kinase</fullName>
        <ecNumber evidence="1">2.7.11.1</ecNumber>
    </recommendedName>
</protein>
<dbReference type="SUPFAM" id="SSF56112">
    <property type="entry name" value="Protein kinase-like (PK-like)"/>
    <property type="match status" value="1"/>
</dbReference>
<dbReference type="InterPro" id="IPR011009">
    <property type="entry name" value="Kinase-like_dom_sf"/>
</dbReference>
<dbReference type="PROSITE" id="PS00108">
    <property type="entry name" value="PROTEIN_KINASE_ST"/>
    <property type="match status" value="1"/>
</dbReference>
<dbReference type="PANTHER" id="PTHR11909">
    <property type="entry name" value="CASEIN KINASE-RELATED"/>
    <property type="match status" value="1"/>
</dbReference>
<dbReference type="SMART" id="SM00220">
    <property type="entry name" value="S_TKc"/>
    <property type="match status" value="1"/>
</dbReference>
<keyword evidence="9" id="KW-1185">Reference proteome</keyword>
<sequence length="362" mass="41801">MSDIIVNDRYCIEGIVGRGSYGVVCLATDTETNSKVAIKLEPCKAVSKDLKHEVELLQRLSDTVGIPRVEWYGRECDYNAMVFDLLGPSLQDLFDRCGRRFSLKTTLMLADQLIERMEQIHAKNVVHRDLKPHNLLIGYGDKAHIVHVVDFGMSKDSIIRKNSHRDILERHGFYGTTRYTSFSSHLEYVRLRICPFLLYSFHTLTILDQQEQMPKDDLESIAYILIYFARGHLPWAGIRGGWEYKVCDHVGRKKIELSPEEIAAGLPIEFAKHLRYLRSLTWDEPLNYAALREMYRQLFEREGFVHDGVFDWNTPQQINHTAPVPDMVAVGKIPDYDPKMEEWPEEGASKGKQGKWKSTGRR</sequence>
<feature type="region of interest" description="Disordered" evidence="6">
    <location>
        <begin position="339"/>
        <end position="362"/>
    </location>
</feature>
<evidence type="ECO:0000256" key="5">
    <source>
        <dbReference type="RuleBase" id="RU000304"/>
    </source>
</evidence>
<organism evidence="8 9">
    <name type="scientific">Cladobotryum mycophilum</name>
    <dbReference type="NCBI Taxonomy" id="491253"/>
    <lineage>
        <taxon>Eukaryota</taxon>
        <taxon>Fungi</taxon>
        <taxon>Dikarya</taxon>
        <taxon>Ascomycota</taxon>
        <taxon>Pezizomycotina</taxon>
        <taxon>Sordariomycetes</taxon>
        <taxon>Hypocreomycetidae</taxon>
        <taxon>Hypocreales</taxon>
        <taxon>Hypocreaceae</taxon>
        <taxon>Cladobotryum</taxon>
    </lineage>
</organism>
<dbReference type="CDD" id="cd14016">
    <property type="entry name" value="STKc_CK1"/>
    <property type="match status" value="1"/>
</dbReference>
<evidence type="ECO:0000256" key="6">
    <source>
        <dbReference type="SAM" id="MobiDB-lite"/>
    </source>
</evidence>
<evidence type="ECO:0000256" key="3">
    <source>
        <dbReference type="ARBA" id="ARBA00022840"/>
    </source>
</evidence>
<dbReference type="Proteomes" id="UP001338125">
    <property type="component" value="Unassembled WGS sequence"/>
</dbReference>